<proteinExistence type="predicted"/>
<organism evidence="2 3">
    <name type="scientific">Methylobacterium isbiliense</name>
    <dbReference type="NCBI Taxonomy" id="315478"/>
    <lineage>
        <taxon>Bacteria</taxon>
        <taxon>Pseudomonadati</taxon>
        <taxon>Pseudomonadota</taxon>
        <taxon>Alphaproteobacteria</taxon>
        <taxon>Hyphomicrobiales</taxon>
        <taxon>Methylobacteriaceae</taxon>
        <taxon>Methylobacterium</taxon>
    </lineage>
</organism>
<evidence type="ECO:0000313" key="3">
    <source>
        <dbReference type="Proteomes" id="UP001055153"/>
    </source>
</evidence>
<accession>A0ABQ4S9R7</accession>
<evidence type="ECO:0000313" key="2">
    <source>
        <dbReference type="EMBL" id="GJD98538.1"/>
    </source>
</evidence>
<comment type="caution">
    <text evidence="2">The sequence shown here is derived from an EMBL/GenBank/DDBJ whole genome shotgun (WGS) entry which is preliminary data.</text>
</comment>
<name>A0ABQ4S9R7_9HYPH</name>
<sequence>MGFWLRAALVIGLIAAFAPGRPAEPERGARTGAADPADAAAATAAQAARTLAALPPDLRERVLREGTAEAGRALDALLRGSLAGQRGAPTAPSAARRPIE</sequence>
<dbReference type="EMBL" id="BPQQ01000004">
    <property type="protein sequence ID" value="GJD98538.1"/>
    <property type="molecule type" value="Genomic_DNA"/>
</dbReference>
<dbReference type="Proteomes" id="UP001055153">
    <property type="component" value="Unassembled WGS sequence"/>
</dbReference>
<keyword evidence="3" id="KW-1185">Reference proteome</keyword>
<reference evidence="2" key="2">
    <citation type="submission" date="2021-08" db="EMBL/GenBank/DDBJ databases">
        <authorList>
            <person name="Tani A."/>
            <person name="Ola A."/>
            <person name="Ogura Y."/>
            <person name="Katsura K."/>
            <person name="Hayashi T."/>
        </authorList>
    </citation>
    <scope>NUCLEOTIDE SEQUENCE</scope>
    <source>
        <strain evidence="2">DSM 17168</strain>
    </source>
</reference>
<dbReference type="RefSeq" id="WP_238233489.1">
    <property type="nucleotide sequence ID" value="NZ_BPQQ01000004.1"/>
</dbReference>
<reference evidence="2" key="1">
    <citation type="journal article" date="2021" name="Front. Microbiol.">
        <title>Comprehensive Comparative Genomics and Phenotyping of Methylobacterium Species.</title>
        <authorList>
            <person name="Alessa O."/>
            <person name="Ogura Y."/>
            <person name="Fujitani Y."/>
            <person name="Takami H."/>
            <person name="Hayashi T."/>
            <person name="Sahin N."/>
            <person name="Tani A."/>
        </authorList>
    </citation>
    <scope>NUCLEOTIDE SEQUENCE</scope>
    <source>
        <strain evidence="2">DSM 17168</strain>
    </source>
</reference>
<protein>
    <submittedName>
        <fullName evidence="2">Uncharacterized protein</fullName>
    </submittedName>
</protein>
<feature type="region of interest" description="Disordered" evidence="1">
    <location>
        <begin position="81"/>
        <end position="100"/>
    </location>
</feature>
<evidence type="ECO:0000256" key="1">
    <source>
        <dbReference type="SAM" id="MobiDB-lite"/>
    </source>
</evidence>
<gene>
    <name evidence="2" type="ORF">GMJLKIPL_0449</name>
</gene>